<dbReference type="Pfam" id="PF07995">
    <property type="entry name" value="GSDH"/>
    <property type="match status" value="1"/>
</dbReference>
<dbReference type="EMBL" id="CP060712">
    <property type="protein sequence ID" value="QNN49513.1"/>
    <property type="molecule type" value="Genomic_DNA"/>
</dbReference>
<reference evidence="4 5" key="1">
    <citation type="submission" date="2020-08" db="EMBL/GenBank/DDBJ databases">
        <title>Genome sequence of Phycicoccus endophyticus JCM 31784T.</title>
        <authorList>
            <person name="Hyun D.-W."/>
            <person name="Bae J.-W."/>
        </authorList>
    </citation>
    <scope>NUCLEOTIDE SEQUENCE [LARGE SCALE GENOMIC DNA]</scope>
    <source>
        <strain evidence="4 5">JCM 31784</strain>
    </source>
</reference>
<feature type="region of interest" description="Disordered" evidence="1">
    <location>
        <begin position="29"/>
        <end position="68"/>
    </location>
</feature>
<evidence type="ECO:0000256" key="2">
    <source>
        <dbReference type="SAM" id="SignalP"/>
    </source>
</evidence>
<dbReference type="SUPFAM" id="SSF50952">
    <property type="entry name" value="Soluble quinoprotein glucose dehydrogenase"/>
    <property type="match status" value="1"/>
</dbReference>
<dbReference type="PANTHER" id="PTHR19328:SF13">
    <property type="entry name" value="HIPL1 PROTEIN"/>
    <property type="match status" value="1"/>
</dbReference>
<dbReference type="AlphaFoldDB" id="A0A7G9R1N8"/>
<dbReference type="InterPro" id="IPR012938">
    <property type="entry name" value="Glc/Sorbosone_DH"/>
</dbReference>
<dbReference type="InterPro" id="IPR011042">
    <property type="entry name" value="6-blade_b-propeller_TolB-like"/>
</dbReference>
<proteinExistence type="predicted"/>
<keyword evidence="5" id="KW-1185">Reference proteome</keyword>
<evidence type="ECO:0000313" key="5">
    <source>
        <dbReference type="Proteomes" id="UP000515976"/>
    </source>
</evidence>
<gene>
    <name evidence="4" type="ORF">H9L10_15270</name>
</gene>
<feature type="signal peptide" evidence="2">
    <location>
        <begin position="1"/>
        <end position="26"/>
    </location>
</feature>
<sequence length="426" mass="44560">MRPLPTLAPRRRSTRALALLAGLAVAAGCSPVGPADEEDPAPPSSTSPSTSAAPTTASSSPAPRSTRAPALDVEVVADGFEHGWDVGFLPDGKALVTERPGRISLVSSLREGAKVTRVEADLEDLFVASEGGLMGMLVHPDFASSREFTTCQTHAEGGNPVDIRLVTWTLSADGSSATRERTLLDGLPLSTGRHSGCRLELDAGGALVVGTGDTAVGSLPQDRTSLGGKTLRLDLETGDPMPDNPFADSDDRNERHVTSYGHRNIQGVALQPGTGRVYTAEHGPSFDDEVNVLVPGGNYGWDPAQGGTVGGYDESVPMTDRKRYPDAVPAIWQSGKTTQAICGAEFLEGEQWGAFDGALVVTALKGAKLLVLTLKDDGSLADVAIPTATNGPYGRLRAARLGPDKALYVTTTNGDDDTLLRITPRT</sequence>
<dbReference type="Gene3D" id="2.120.10.30">
    <property type="entry name" value="TolB, C-terminal domain"/>
    <property type="match status" value="1"/>
</dbReference>
<dbReference type="PANTHER" id="PTHR19328">
    <property type="entry name" value="HEDGEHOG-INTERACTING PROTEIN"/>
    <property type="match status" value="1"/>
</dbReference>
<dbReference type="KEGG" id="pei:H9L10_15270"/>
<dbReference type="RefSeq" id="WP_166099210.1">
    <property type="nucleotide sequence ID" value="NZ_BMMY01000005.1"/>
</dbReference>
<organism evidence="4 5">
    <name type="scientific">Phycicoccus endophyticus</name>
    <dbReference type="NCBI Taxonomy" id="1690220"/>
    <lineage>
        <taxon>Bacteria</taxon>
        <taxon>Bacillati</taxon>
        <taxon>Actinomycetota</taxon>
        <taxon>Actinomycetes</taxon>
        <taxon>Micrococcales</taxon>
        <taxon>Intrasporangiaceae</taxon>
        <taxon>Phycicoccus</taxon>
    </lineage>
</organism>
<protein>
    <submittedName>
        <fullName evidence="4">PQQ-dependent sugar dehydrogenase</fullName>
    </submittedName>
</protein>
<dbReference type="Proteomes" id="UP000515976">
    <property type="component" value="Chromosome"/>
</dbReference>
<feature type="compositionally biased region" description="Low complexity" evidence="1">
    <location>
        <begin position="44"/>
        <end position="68"/>
    </location>
</feature>
<feature type="region of interest" description="Disordered" evidence="1">
    <location>
        <begin position="233"/>
        <end position="254"/>
    </location>
</feature>
<dbReference type="InterPro" id="IPR011041">
    <property type="entry name" value="Quinoprot_gluc/sorb_DH_b-prop"/>
</dbReference>
<feature type="domain" description="Glucose/Sorbosone dehydrogenase" evidence="3">
    <location>
        <begin position="80"/>
        <end position="416"/>
    </location>
</feature>
<accession>A0A7G9R1N8</accession>
<evidence type="ECO:0000256" key="1">
    <source>
        <dbReference type="SAM" id="MobiDB-lite"/>
    </source>
</evidence>
<feature type="chain" id="PRO_5039348363" evidence="2">
    <location>
        <begin position="27"/>
        <end position="426"/>
    </location>
</feature>
<evidence type="ECO:0000259" key="3">
    <source>
        <dbReference type="Pfam" id="PF07995"/>
    </source>
</evidence>
<name>A0A7G9R1N8_9MICO</name>
<dbReference type="PROSITE" id="PS51257">
    <property type="entry name" value="PROKAR_LIPOPROTEIN"/>
    <property type="match status" value="1"/>
</dbReference>
<keyword evidence="2" id="KW-0732">Signal</keyword>
<evidence type="ECO:0000313" key="4">
    <source>
        <dbReference type="EMBL" id="QNN49513.1"/>
    </source>
</evidence>